<reference evidence="18" key="1">
    <citation type="submission" date="2022-11" db="UniProtKB">
        <authorList>
            <consortium name="WormBaseParasite"/>
        </authorList>
    </citation>
    <scope>IDENTIFICATION</scope>
</reference>
<dbReference type="GO" id="GO:0005524">
    <property type="term" value="F:ATP binding"/>
    <property type="evidence" value="ECO:0007669"/>
    <property type="project" value="InterPro"/>
</dbReference>
<dbReference type="PROSITE" id="PS50850">
    <property type="entry name" value="MFS"/>
    <property type="match status" value="1"/>
</dbReference>
<dbReference type="SUPFAM" id="SSF56112">
    <property type="entry name" value="Protein kinase-like (PK-like)"/>
    <property type="match status" value="1"/>
</dbReference>
<dbReference type="Gene3D" id="1.20.1250.20">
    <property type="entry name" value="MFS general substrate transporter like domains"/>
    <property type="match status" value="2"/>
</dbReference>
<keyword evidence="9" id="KW-0269">Exonuclease</keyword>
<comment type="subunit">
    <text evidence="11">Interacts with paxt-1 (via N-terminus); the interaction is direct and results in stabilization of xrn-2 in the complex.</text>
</comment>
<feature type="domain" description="Protein kinase" evidence="15">
    <location>
        <begin position="902"/>
        <end position="1257"/>
    </location>
</feature>
<evidence type="ECO:0000256" key="7">
    <source>
        <dbReference type="ARBA" id="ARBA00022801"/>
    </source>
</evidence>
<dbReference type="Gene3D" id="1.25.40.1050">
    <property type="match status" value="1"/>
</dbReference>
<dbReference type="InterPro" id="IPR036259">
    <property type="entry name" value="MFS_trans_sf"/>
</dbReference>
<evidence type="ECO:0000313" key="18">
    <source>
        <dbReference type="WBParaSite" id="Minc3s00524g13724"/>
    </source>
</evidence>
<keyword evidence="8" id="KW-0862">Zinc</keyword>
<dbReference type="Pfam" id="PF00069">
    <property type="entry name" value="Pkinase"/>
    <property type="match status" value="1"/>
</dbReference>
<comment type="subcellular location">
    <subcellularLocation>
        <location evidence="1">Membrane</location>
        <topology evidence="1">Multi-pass membrane protein</topology>
    </subcellularLocation>
</comment>
<protein>
    <recommendedName>
        <fullName evidence="12">5'-3' exoribonuclease 2 homolog</fullName>
    </recommendedName>
</protein>
<feature type="compositionally biased region" description="Low complexity" evidence="13">
    <location>
        <begin position="1629"/>
        <end position="1643"/>
    </location>
</feature>
<accession>A0A914LHM5</accession>
<keyword evidence="14" id="KW-1133">Transmembrane helix</keyword>
<feature type="compositionally biased region" description="Polar residues" evidence="13">
    <location>
        <begin position="1867"/>
        <end position="1880"/>
    </location>
</feature>
<dbReference type="PANTHER" id="PTHR12341">
    <property type="entry name" value="5'-&gt;3' EXORIBONUCLEASE"/>
    <property type="match status" value="1"/>
</dbReference>
<dbReference type="FunFam" id="3.40.50.12390:FF:000001">
    <property type="entry name" value="5'-3' exoribonuclease"/>
    <property type="match status" value="1"/>
</dbReference>
<dbReference type="GO" id="GO:0016020">
    <property type="term" value="C:membrane"/>
    <property type="evidence" value="ECO:0007669"/>
    <property type="project" value="UniProtKB-SubCell"/>
</dbReference>
<dbReference type="Pfam" id="PF07690">
    <property type="entry name" value="MFS_1"/>
    <property type="match status" value="1"/>
</dbReference>
<name>A0A914LHM5_MELIC</name>
<evidence type="ECO:0000256" key="10">
    <source>
        <dbReference type="ARBA" id="ARBA00053462"/>
    </source>
</evidence>
<dbReference type="InterPro" id="IPR000719">
    <property type="entry name" value="Prot_kinase_dom"/>
</dbReference>
<feature type="compositionally biased region" description="Polar residues" evidence="13">
    <location>
        <begin position="1610"/>
        <end position="1622"/>
    </location>
</feature>
<dbReference type="CDD" id="cd18673">
    <property type="entry name" value="PIN_XRN1-2-like"/>
    <property type="match status" value="1"/>
</dbReference>
<dbReference type="Pfam" id="PF03159">
    <property type="entry name" value="XRN_N"/>
    <property type="match status" value="1"/>
</dbReference>
<evidence type="ECO:0000256" key="13">
    <source>
        <dbReference type="SAM" id="MobiDB-lite"/>
    </source>
</evidence>
<feature type="transmembrane region" description="Helical" evidence="14">
    <location>
        <begin position="987"/>
        <end position="1007"/>
    </location>
</feature>
<dbReference type="PANTHER" id="PTHR12341:SF41">
    <property type="entry name" value="5'-3' EXORIBONUCLEASE 2"/>
    <property type="match status" value="1"/>
</dbReference>
<dbReference type="InterPro" id="IPR041412">
    <property type="entry name" value="Xrn1_helical"/>
</dbReference>
<dbReference type="InterPro" id="IPR011701">
    <property type="entry name" value="MFS"/>
</dbReference>
<keyword evidence="14" id="KW-0812">Transmembrane</keyword>
<dbReference type="GO" id="GO:0004534">
    <property type="term" value="F:5'-3' RNA exonuclease activity"/>
    <property type="evidence" value="ECO:0007669"/>
    <property type="project" value="TreeGrafter"/>
</dbReference>
<dbReference type="PROSITE" id="PS50011">
    <property type="entry name" value="PROTEIN_KINASE_DOM"/>
    <property type="match status" value="1"/>
</dbReference>
<proteinExistence type="inferred from homology"/>
<evidence type="ECO:0000313" key="17">
    <source>
        <dbReference type="Proteomes" id="UP000887563"/>
    </source>
</evidence>
<evidence type="ECO:0000256" key="11">
    <source>
        <dbReference type="ARBA" id="ARBA00064410"/>
    </source>
</evidence>
<evidence type="ECO:0000256" key="8">
    <source>
        <dbReference type="ARBA" id="ARBA00022833"/>
    </source>
</evidence>
<dbReference type="GO" id="GO:0003723">
    <property type="term" value="F:RNA binding"/>
    <property type="evidence" value="ECO:0007669"/>
    <property type="project" value="TreeGrafter"/>
</dbReference>
<feature type="transmembrane region" description="Helical" evidence="14">
    <location>
        <begin position="563"/>
        <end position="587"/>
    </location>
</feature>
<comment type="function">
    <text evidence="10">Possesses 5'-&gt;3' exoribonuclease activity. Plays a role in maintenance of steady-state concentration and turnover of microRNAs (miRNA) by degradation of mature miRNA. Degradation role is enhanced when in complex with paxt-1. Partially redundant to xrn-1 in miRNA guide strand degradation. Implicated in differential regulation of mRNAs such as let-7 by controlling the accumulation of mature miRNA. Positively regulates molting of the pharyngeal cuticle.</text>
</comment>
<feature type="transmembrane region" description="Helical" evidence="14">
    <location>
        <begin position="695"/>
        <end position="717"/>
    </location>
</feature>
<evidence type="ECO:0000256" key="1">
    <source>
        <dbReference type="ARBA" id="ARBA00004141"/>
    </source>
</evidence>
<dbReference type="InterPro" id="IPR027073">
    <property type="entry name" value="5_3_exoribonuclease"/>
</dbReference>
<feature type="region of interest" description="Disordered" evidence="13">
    <location>
        <begin position="470"/>
        <end position="548"/>
    </location>
</feature>
<dbReference type="GO" id="GO:0022857">
    <property type="term" value="F:transmembrane transporter activity"/>
    <property type="evidence" value="ECO:0007669"/>
    <property type="project" value="InterPro"/>
</dbReference>
<evidence type="ECO:0000259" key="15">
    <source>
        <dbReference type="PROSITE" id="PS50011"/>
    </source>
</evidence>
<feature type="region of interest" description="Disordered" evidence="13">
    <location>
        <begin position="1831"/>
        <end position="1939"/>
    </location>
</feature>
<evidence type="ECO:0000256" key="4">
    <source>
        <dbReference type="ARBA" id="ARBA00022722"/>
    </source>
</evidence>
<dbReference type="GO" id="GO:0004672">
    <property type="term" value="F:protein kinase activity"/>
    <property type="evidence" value="ECO:0007669"/>
    <property type="project" value="InterPro"/>
</dbReference>
<evidence type="ECO:0000256" key="6">
    <source>
        <dbReference type="ARBA" id="ARBA00022771"/>
    </source>
</evidence>
<dbReference type="GO" id="GO:0006397">
    <property type="term" value="P:mRNA processing"/>
    <property type="evidence" value="ECO:0007669"/>
    <property type="project" value="UniProtKB-KW"/>
</dbReference>
<dbReference type="FunFam" id="1.25.40.1050:FF:000002">
    <property type="entry name" value="5'-3' exoribonuclease"/>
    <property type="match status" value="1"/>
</dbReference>
<organism evidence="17 18">
    <name type="scientific">Meloidogyne incognita</name>
    <name type="common">Southern root-knot nematode worm</name>
    <name type="synonym">Oxyuris incognita</name>
    <dbReference type="NCBI Taxonomy" id="6306"/>
    <lineage>
        <taxon>Eukaryota</taxon>
        <taxon>Metazoa</taxon>
        <taxon>Ecdysozoa</taxon>
        <taxon>Nematoda</taxon>
        <taxon>Chromadorea</taxon>
        <taxon>Rhabditida</taxon>
        <taxon>Tylenchina</taxon>
        <taxon>Tylenchomorpha</taxon>
        <taxon>Tylenchoidea</taxon>
        <taxon>Meloidogynidae</taxon>
        <taxon>Meloidogyninae</taxon>
        <taxon>Meloidogyne</taxon>
        <taxon>Meloidogyne incognita group</taxon>
    </lineage>
</organism>
<feature type="compositionally biased region" description="Basic and acidic residues" evidence="13">
    <location>
        <begin position="1920"/>
        <end position="1933"/>
    </location>
</feature>
<evidence type="ECO:0000256" key="5">
    <source>
        <dbReference type="ARBA" id="ARBA00022723"/>
    </source>
</evidence>
<feature type="transmembrane region" description="Helical" evidence="14">
    <location>
        <begin position="723"/>
        <end position="745"/>
    </location>
</feature>
<feature type="transmembrane region" description="Helical" evidence="14">
    <location>
        <begin position="599"/>
        <end position="619"/>
    </location>
</feature>
<dbReference type="Proteomes" id="UP000887563">
    <property type="component" value="Unplaced"/>
</dbReference>
<comment type="similarity">
    <text evidence="2">Belongs to the 5'-3' exonuclease family. XRN2/RAT1 subfamily.</text>
</comment>
<dbReference type="Gene3D" id="3.40.50.12390">
    <property type="match status" value="2"/>
</dbReference>
<sequence>MGVPAFFRWLSRKYVSIIVDAVEERRKEVEGIKIPVDCTQPNLNYQEFDILYLDMNGIIHPCTHPEDRPAPKTEEEMFILIFEYVDRLFSIVRPRRLLYMAIDGVAPRAKMNQQRSRRFRAAKEAAEKREQIASIRKRLENEGIPLPPPRKEEEHFDSNCITPGTPFMARLSTALRYYIHKRITYDPAWMKIQVILSDANAPGEGEHKIMDYIRRQRASPSHDPNTVHCLCGADADLIMLGLATHEANFNIIREEFVPNQPKACELCGQYGHELEHCQGLARAEAGPDQADPLKKEKNFIFIRLPVLREYLERELFMPNLPFAYDLERAIDDWVMMCFFVGNDFLPHLPSLEIRENAIDRLVKLYKNMVYQTGGWLTNDGVVNIDRVKMIMHELGKVEDQIFRERQAVEQISTYVPASIGENWTQLWLEYAEACTPEAKAVKQLDKLASVFFQQPSFYCSLPSMLNEPLTNERHEEEDEEVGRENSPFMPENEERNILSFQASTSQSVEQLNRSPRRRNRHSNKRNRRRRRIYSDTDLSKMRSSSSSESSSYTRFSELTKKQLATIGMLAVANLCSTIAFSCIAPFYPTEAEFKGMNTSEIGLIFGIFELVMFITAPFLGKYMASVGSKRMFITGLLITGITAIGFGTLNLLPAGRIFFWSSLVIRCLEALGDACFVTSSFAISAKCFPGRIATIVGIMETFAGLGYTAGPIIGSVLYEYGGFQLPFFVLGVLLIFATAVSYFLIENIDDEPTEDAMGMLSMLRIPVIWLMVFAVIICAISLSFFDPTLAGHLAQFNLSTIMVGFMFLLCGGFYCVTAPLWGFILDRWHCCNLLMLFGSTATTFSMLFVGPSPFLDIDKNLFLIGVSLAILGIAAGALYIPTFQNCLDAVKENGYDDSFQTYGCVSGVFQSAFAFGIRSAPTTTTTEPLTATKDQEMCLCNSCLCRYNKRRKISSDAEQPVSNMANWWLQQTCFLRLINDDSLLDNFLMLLWMHTCACLTDVAVWIFEKKQMENWLKVKREEFPEVLKRGVSQLTRLMHPRILRVERALEESRDCFAFCTELSEALAFLHNDTKMVHSNISPSSIIINKKGDWKLASFDFCIVGVVSTQDRVIFEIPNWSRNSISALCPDLDYVSPELVQGDTFDYSSDIFSLGMLAITCFNKGKSIMESQNSFACYRKMFENLRELKFKESQKQRKRRAKEAAEMLMPYNASLIAPQPISSQNLNKSGEEIRKMASDDRKQMQLAAEQAQKLKSLLTPVAVSEQKTIGTKRKMEQTLNDSPSGSPPIKSFKDGRVIEDKSTPDGPKPTIVFTTPSGGKAPLAKGAVGALMNDDSDEEEATDEIRLWEEGWKERYYRAKFNVDENNTELRKNVVCAYIEGLSWVLLYYYQGCASWTWYFPYHYAPFASDFHLAGDYKPSFNKPTRPFKPLEQLMGVFPAASRAHIPEGWHWLMTDEKSPIIDFYPNDFEIDLNGKKYAWQGVALLPFVDEKRLLDALTLVYDTLDDEERARNDTGPDRLFVGKHHGLFELMQSVHQLTKGNNENSIVTSGVEHSATSTGTNRSVESERSQSNGENTNERSQSTEESNERSQTNEEDSNDRSQSNEEETSEAQSRSTGEQSHSTGEEQSKTTSNETNSDENNGNVVAKVEKQWVIIDASKAYGMAGEISPDENAIDYGVDYVSMFRGSIEFGDIKKNSCIMAQFRDPQFPPHFQFKACRLEGIKELPRALKPKDYDDRRQGSYRPQIGFSRDIPRASLSASGHRTLDHHITQQNRRSGPASLMAYQTQQPQQQMQSAPQQHLPWHSGAAQQQYQQLMPSDNFQHPMPLNFMQMAMPPPPLPPQHWVDSMQQQQQMQQPYMAQWGQPPSLLQNQNYGNNNSDTWRRRSDDGGGGSSRSNQQHLPYHNQYGRHSGWGGGRNYNNDDNRDSSQREYRSSNYRR</sequence>
<dbReference type="Pfam" id="PF17846">
    <property type="entry name" value="XRN_M"/>
    <property type="match status" value="2"/>
</dbReference>
<dbReference type="GO" id="GO:0005634">
    <property type="term" value="C:nucleus"/>
    <property type="evidence" value="ECO:0007669"/>
    <property type="project" value="TreeGrafter"/>
</dbReference>
<evidence type="ECO:0000256" key="9">
    <source>
        <dbReference type="ARBA" id="ARBA00022839"/>
    </source>
</evidence>
<feature type="transmembrane region" description="Helical" evidence="14">
    <location>
        <begin position="766"/>
        <end position="785"/>
    </location>
</feature>
<feature type="transmembrane region" description="Helical" evidence="14">
    <location>
        <begin position="831"/>
        <end position="849"/>
    </location>
</feature>
<feature type="domain" description="Major facilitator superfamily (MFS) profile" evidence="16">
    <location>
        <begin position="565"/>
        <end position="1012"/>
    </location>
</feature>
<feature type="transmembrane region" description="Helical" evidence="14">
    <location>
        <begin position="861"/>
        <end position="881"/>
    </location>
</feature>
<feature type="compositionally biased region" description="Basic and acidic residues" evidence="13">
    <location>
        <begin position="1586"/>
        <end position="1603"/>
    </location>
</feature>
<dbReference type="InterPro" id="IPR020846">
    <property type="entry name" value="MFS_dom"/>
</dbReference>
<keyword evidence="17" id="KW-1185">Reference proteome</keyword>
<evidence type="ECO:0000256" key="3">
    <source>
        <dbReference type="ARBA" id="ARBA00022664"/>
    </source>
</evidence>
<dbReference type="SUPFAM" id="SSF103473">
    <property type="entry name" value="MFS general substrate transporter"/>
    <property type="match status" value="1"/>
</dbReference>
<feature type="region of interest" description="Disordered" evidence="13">
    <location>
        <begin position="1550"/>
        <end position="1644"/>
    </location>
</feature>
<keyword evidence="5" id="KW-0479">Metal-binding</keyword>
<feature type="compositionally biased region" description="Basic residues" evidence="13">
    <location>
        <begin position="514"/>
        <end position="531"/>
    </location>
</feature>
<dbReference type="GO" id="GO:0000956">
    <property type="term" value="P:nuclear-transcribed mRNA catabolic process"/>
    <property type="evidence" value="ECO:0007669"/>
    <property type="project" value="TreeGrafter"/>
</dbReference>
<dbReference type="FunFam" id="3.40.50.12390:FF:000003">
    <property type="entry name" value="5'-3' exoribonuclease"/>
    <property type="match status" value="1"/>
</dbReference>
<feature type="compositionally biased region" description="Polar residues" evidence="13">
    <location>
        <begin position="1554"/>
        <end position="1584"/>
    </location>
</feature>
<feature type="compositionally biased region" description="Polar residues" evidence="13">
    <location>
        <begin position="498"/>
        <end position="511"/>
    </location>
</feature>
<feature type="transmembrane region" description="Helical" evidence="14">
    <location>
        <begin position="631"/>
        <end position="652"/>
    </location>
</feature>
<keyword evidence="7" id="KW-0378">Hydrolase</keyword>
<dbReference type="Gene3D" id="1.10.3210.10">
    <property type="entry name" value="Hypothetical protein af1432"/>
    <property type="match status" value="1"/>
</dbReference>
<feature type="transmembrane region" description="Helical" evidence="14">
    <location>
        <begin position="805"/>
        <end position="824"/>
    </location>
</feature>
<dbReference type="GO" id="GO:0008270">
    <property type="term" value="F:zinc ion binding"/>
    <property type="evidence" value="ECO:0007669"/>
    <property type="project" value="UniProtKB-KW"/>
</dbReference>
<dbReference type="Gene3D" id="1.10.510.10">
    <property type="entry name" value="Transferase(Phosphotransferase) domain 1"/>
    <property type="match status" value="1"/>
</dbReference>
<evidence type="ECO:0000259" key="16">
    <source>
        <dbReference type="PROSITE" id="PS50850"/>
    </source>
</evidence>
<keyword evidence="6" id="KW-0863">Zinc-finger</keyword>
<keyword evidence="4" id="KW-0540">Nuclease</keyword>
<keyword evidence="14" id="KW-0472">Membrane</keyword>
<evidence type="ECO:0000256" key="12">
    <source>
        <dbReference type="ARBA" id="ARBA00074674"/>
    </source>
</evidence>
<evidence type="ECO:0000256" key="2">
    <source>
        <dbReference type="ARBA" id="ARBA00006994"/>
    </source>
</evidence>
<evidence type="ECO:0000256" key="14">
    <source>
        <dbReference type="SAM" id="Phobius"/>
    </source>
</evidence>
<dbReference type="InterPro" id="IPR004859">
    <property type="entry name" value="Xrn1_N"/>
</dbReference>
<dbReference type="InterPro" id="IPR011009">
    <property type="entry name" value="Kinase-like_dom_sf"/>
</dbReference>
<dbReference type="WBParaSite" id="Minc3s00524g13724">
    <property type="protein sequence ID" value="Minc3s00524g13724"/>
    <property type="gene ID" value="Minc3s00524g13724"/>
</dbReference>
<keyword evidence="3" id="KW-0507">mRNA processing</keyword>